<keyword evidence="8" id="KW-1185">Reference proteome</keyword>
<dbReference type="InterPro" id="IPR029063">
    <property type="entry name" value="SAM-dependent_MTases_sf"/>
</dbReference>
<name>A0A4D9DAZ6_9SAUR</name>
<proteinExistence type="inferred from homology"/>
<evidence type="ECO:0000256" key="6">
    <source>
        <dbReference type="HAMAP-Rule" id="MF_03191"/>
    </source>
</evidence>
<dbReference type="HAMAP" id="MF_01813">
    <property type="entry name" value="MenG_UbiE_methyltr"/>
    <property type="match status" value="1"/>
</dbReference>
<dbReference type="Pfam" id="PF01209">
    <property type="entry name" value="Ubie_methyltran"/>
    <property type="match status" value="1"/>
</dbReference>
<sequence>MFDKVAPRYDLMNTILSLGQADGWREATVAAIDPRPGEHILDLAAGTGTSSKPLQAAGASVVAADLSMGMLIEGRARQPEVSFVNADALNLPFASGSFDCVTISFGLRNIPDTLKALREMRRVTKPGGRLVVCEFSTPTWLPFRRLYRDYLMKALPPLAKLASANPAAYSYLAESIATWPDQAGLANVIGEANWRTVEWKNLSGGIVALHRGWN</sequence>
<comment type="function">
    <text evidence="6">Methyltransferase required for the conversion of 2-polyprenyl-6-methoxy-1,4-benzoquinol (DDMQH2) to 2-polyprenyl-3-methyl-6-methoxy-1,4-benzoquinol (DMQH2).</text>
</comment>
<evidence type="ECO:0000256" key="4">
    <source>
        <dbReference type="ARBA" id="ARBA00046387"/>
    </source>
</evidence>
<evidence type="ECO:0000256" key="5">
    <source>
        <dbReference type="ARBA" id="ARBA00058208"/>
    </source>
</evidence>
<keyword evidence="2 6" id="KW-0808">Transferase</keyword>
<comment type="function">
    <text evidence="5">Methyltransferase required for the conversion of 2-decaprenyl-6-methoxy-1,4-benzoquinol (DDMQH2) to 2-decaprenyl-3-methyl-6-methoxy-1,4-benzoquinol (DMQH2).</text>
</comment>
<reference evidence="7 8" key="1">
    <citation type="submission" date="2019-04" db="EMBL/GenBank/DDBJ databases">
        <title>Draft genome of the big-headed turtle Platysternon megacephalum.</title>
        <authorList>
            <person name="Gong S."/>
        </authorList>
    </citation>
    <scope>NUCLEOTIDE SEQUENCE [LARGE SCALE GENOMIC DNA]</scope>
    <source>
        <strain evidence="7">DO16091913</strain>
        <tissue evidence="7">Muscle</tissue>
    </source>
</reference>
<evidence type="ECO:0000313" key="7">
    <source>
        <dbReference type="EMBL" id="TFJ94846.1"/>
    </source>
</evidence>
<dbReference type="EC" id="2.1.1.201" evidence="6"/>
<dbReference type="PROSITE" id="PS51608">
    <property type="entry name" value="SAM_MT_UBIE"/>
    <property type="match status" value="1"/>
</dbReference>
<dbReference type="NCBIfam" id="TIGR01934">
    <property type="entry name" value="MenG_MenH_UbiE"/>
    <property type="match status" value="1"/>
</dbReference>
<dbReference type="InterPro" id="IPR023576">
    <property type="entry name" value="UbiE/COQ5_MeTrFase_CS"/>
</dbReference>
<dbReference type="PANTHER" id="PTHR43591">
    <property type="entry name" value="METHYLTRANSFERASE"/>
    <property type="match status" value="1"/>
</dbReference>
<dbReference type="SUPFAM" id="SSF53335">
    <property type="entry name" value="S-adenosyl-L-methionine-dependent methyltransferases"/>
    <property type="match status" value="1"/>
</dbReference>
<dbReference type="InterPro" id="IPR004033">
    <property type="entry name" value="UbiE/COQ5_MeTrFase"/>
</dbReference>
<gene>
    <name evidence="6" type="primary">COQ5</name>
    <name evidence="7" type="ORF">DR999_PMT23949</name>
</gene>
<feature type="binding site" evidence="6">
    <location>
        <position position="65"/>
    </location>
    <ligand>
        <name>S-adenosyl-L-methionine</name>
        <dbReference type="ChEBI" id="CHEBI:59789"/>
    </ligand>
</feature>
<feature type="binding site" evidence="6">
    <location>
        <begin position="87"/>
        <end position="88"/>
    </location>
    <ligand>
        <name>S-adenosyl-L-methionine</name>
        <dbReference type="ChEBI" id="CHEBI:59789"/>
    </ligand>
</feature>
<dbReference type="UniPathway" id="UPA00232"/>
<feature type="binding site" evidence="6">
    <location>
        <position position="104"/>
    </location>
    <ligand>
        <name>S-adenosyl-L-methionine</name>
        <dbReference type="ChEBI" id="CHEBI:59789"/>
    </ligand>
</feature>
<accession>A0A4D9DAZ6</accession>
<dbReference type="GO" id="GO:0008425">
    <property type="term" value="F:2-methoxy-6-polyprenyl-1,4-benzoquinol methyltransferase activity"/>
    <property type="evidence" value="ECO:0007669"/>
    <property type="project" value="UniProtKB-UniRule"/>
</dbReference>
<feature type="binding site" evidence="6">
    <location>
        <position position="47"/>
    </location>
    <ligand>
        <name>S-adenosyl-L-methionine</name>
        <dbReference type="ChEBI" id="CHEBI:59789"/>
    </ligand>
</feature>
<comment type="pathway">
    <text evidence="6">Cofactor biosynthesis; ubiquinone biosynthesis.</text>
</comment>
<dbReference type="GO" id="GO:0031314">
    <property type="term" value="C:extrinsic component of mitochondrial inner membrane"/>
    <property type="evidence" value="ECO:0007669"/>
    <property type="project" value="UniProtKB-UniRule"/>
</dbReference>
<comment type="subcellular location">
    <subcellularLocation>
        <location evidence="6">Mitochondrion inner membrane</location>
        <topology evidence="6">Peripheral membrane protein</topology>
        <orientation evidence="6">Matrix side</orientation>
    </subcellularLocation>
</comment>
<evidence type="ECO:0000256" key="2">
    <source>
        <dbReference type="ARBA" id="ARBA00022679"/>
    </source>
</evidence>
<keyword evidence="6" id="KW-0831">Ubiquinone biosynthesis</keyword>
<dbReference type="GO" id="GO:0032259">
    <property type="term" value="P:methylation"/>
    <property type="evidence" value="ECO:0007669"/>
    <property type="project" value="UniProtKB-KW"/>
</dbReference>
<evidence type="ECO:0000256" key="3">
    <source>
        <dbReference type="ARBA" id="ARBA00022691"/>
    </source>
</evidence>
<dbReference type="Gene3D" id="3.40.50.150">
    <property type="entry name" value="Vaccinia Virus protein VP39"/>
    <property type="match status" value="1"/>
</dbReference>
<dbReference type="AlphaFoldDB" id="A0A4D9DAZ6"/>
<dbReference type="NCBIfam" id="NF001241">
    <property type="entry name" value="PRK00216.1-2"/>
    <property type="match status" value="1"/>
</dbReference>
<dbReference type="PANTHER" id="PTHR43591:SF24">
    <property type="entry name" value="2-METHOXY-6-POLYPRENYL-1,4-BENZOQUINOL METHYLASE, MITOCHONDRIAL"/>
    <property type="match status" value="1"/>
</dbReference>
<keyword evidence="3 6" id="KW-0949">S-adenosyl-L-methionine</keyword>
<comment type="catalytic activity">
    <reaction evidence="6">
        <text>a 2-methoxy-6-(all-trans-polyprenyl)benzene-1,4-diol + S-adenosyl-L-methionine = a 5-methoxy-2-methyl-3-(all-trans-polyprenyl)benzene-1,4-diol + S-adenosyl-L-homocysteine + H(+)</text>
        <dbReference type="Rhea" id="RHEA:28286"/>
        <dbReference type="Rhea" id="RHEA-COMP:10858"/>
        <dbReference type="Rhea" id="RHEA-COMP:10859"/>
        <dbReference type="ChEBI" id="CHEBI:15378"/>
        <dbReference type="ChEBI" id="CHEBI:57856"/>
        <dbReference type="ChEBI" id="CHEBI:59789"/>
        <dbReference type="ChEBI" id="CHEBI:84166"/>
        <dbReference type="ChEBI" id="CHEBI:84167"/>
        <dbReference type="EC" id="2.1.1.201"/>
    </reaction>
</comment>
<dbReference type="PROSITE" id="PS01184">
    <property type="entry name" value="UBIE_2"/>
    <property type="match status" value="1"/>
</dbReference>
<keyword evidence="6" id="KW-0472">Membrane</keyword>
<keyword evidence="1 6" id="KW-0489">Methyltransferase</keyword>
<comment type="caution">
    <text evidence="7">The sequence shown here is derived from an EMBL/GenBank/DDBJ whole genome shotgun (WGS) entry which is preliminary data.</text>
</comment>
<dbReference type="STRING" id="55544.A0A4D9DAZ6"/>
<dbReference type="OrthoDB" id="506498at2759"/>
<keyword evidence="6" id="KW-0496">Mitochondrion</keyword>
<keyword evidence="6" id="KW-0999">Mitochondrion inner membrane</keyword>
<comment type="similarity">
    <text evidence="6">Belongs to the class I-like SAM-binding methyltransferase superfamily. MenG/UbiE family.</text>
</comment>
<protein>
    <recommendedName>
        <fullName evidence="6">2-methoxy-6-polyprenyl-1,4-benzoquinol methylase, mitochondrial</fullName>
        <ecNumber evidence="6">2.1.1.201</ecNumber>
    </recommendedName>
    <alternativeName>
        <fullName evidence="6">Ubiquinone biosynthesis methyltransferase COQ5</fullName>
    </alternativeName>
</protein>
<reference evidence="7 8" key="2">
    <citation type="submission" date="2019-04" db="EMBL/GenBank/DDBJ databases">
        <title>The genome sequence of big-headed turtle.</title>
        <authorList>
            <person name="Gong S."/>
        </authorList>
    </citation>
    <scope>NUCLEOTIDE SEQUENCE [LARGE SCALE GENOMIC DNA]</scope>
    <source>
        <strain evidence="7">DO16091913</strain>
        <tissue evidence="7">Muscle</tissue>
    </source>
</reference>
<dbReference type="EMBL" id="QXTE01026677">
    <property type="protein sequence ID" value="TFJ94846.1"/>
    <property type="molecule type" value="Genomic_DNA"/>
</dbReference>
<dbReference type="Proteomes" id="UP000297703">
    <property type="component" value="Unassembled WGS sequence"/>
</dbReference>
<dbReference type="CDD" id="cd02440">
    <property type="entry name" value="AdoMet_MTases"/>
    <property type="match status" value="1"/>
</dbReference>
<comment type="subunit">
    <text evidence="4">Component of a multi-subunit COQ enzyme complex, composed of at least COQ3, COQ4, COQ5, COQ6, COQ7 and COQ9. Interacts with PYURF; the interaction is direct, stabilizes COQ5 protein and associates PYURF with COQ enzyme complex.</text>
</comment>
<evidence type="ECO:0000256" key="1">
    <source>
        <dbReference type="ARBA" id="ARBA00022603"/>
    </source>
</evidence>
<organism evidence="7 8">
    <name type="scientific">Platysternon megacephalum</name>
    <name type="common">big-headed turtle</name>
    <dbReference type="NCBI Taxonomy" id="55544"/>
    <lineage>
        <taxon>Eukaryota</taxon>
        <taxon>Metazoa</taxon>
        <taxon>Chordata</taxon>
        <taxon>Craniata</taxon>
        <taxon>Vertebrata</taxon>
        <taxon>Euteleostomi</taxon>
        <taxon>Archelosauria</taxon>
        <taxon>Testudinata</taxon>
        <taxon>Testudines</taxon>
        <taxon>Cryptodira</taxon>
        <taxon>Durocryptodira</taxon>
        <taxon>Testudinoidea</taxon>
        <taxon>Platysternidae</taxon>
        <taxon>Platysternon</taxon>
    </lineage>
</organism>
<evidence type="ECO:0000313" key="8">
    <source>
        <dbReference type="Proteomes" id="UP000297703"/>
    </source>
</evidence>